<proteinExistence type="predicted"/>
<organism evidence="1">
    <name type="scientific">candidate division WOR-3 bacterium</name>
    <dbReference type="NCBI Taxonomy" id="2052148"/>
    <lineage>
        <taxon>Bacteria</taxon>
        <taxon>Bacteria division WOR-3</taxon>
    </lineage>
</organism>
<gene>
    <name evidence="1" type="ORF">ENV70_02165</name>
</gene>
<evidence type="ECO:0000313" key="1">
    <source>
        <dbReference type="EMBL" id="HHS62409.1"/>
    </source>
</evidence>
<comment type="caution">
    <text evidence="1">The sequence shown here is derived from an EMBL/GenBank/DDBJ whole genome shotgun (WGS) entry which is preliminary data.</text>
</comment>
<dbReference type="AlphaFoldDB" id="A0A7C6EMA3"/>
<sequence length="237" mass="27686">MIILCLLNIFENFLFPDLALNTNKFNPADFIEQRLFISLGGEEKFGINEMRTYNADLQIRPFRLRLKTFGNELYRENGFELSGGFLIYKTLTGGIGIGLLNNWIKDYTNRFTYTVKIGSVYYLSNLKFDFCLNNINHPEFSETDYLPVTYLLGASYFINQEIKPYFYIMGKEKDRPFFKPGLFIKPTKNLEIFTGISTENFLFEFGLRLLLGRIILEYAGTSHRQLGLTHSFFVNFF</sequence>
<name>A0A7C6EMA3_UNCW3</name>
<protein>
    <submittedName>
        <fullName evidence="1">Uncharacterized protein</fullName>
    </submittedName>
</protein>
<reference evidence="1" key="1">
    <citation type="journal article" date="2020" name="mSystems">
        <title>Genome- and Community-Level Interaction Insights into Carbon Utilization and Element Cycling Functions of Hydrothermarchaeota in Hydrothermal Sediment.</title>
        <authorList>
            <person name="Zhou Z."/>
            <person name="Liu Y."/>
            <person name="Xu W."/>
            <person name="Pan J."/>
            <person name="Luo Z.H."/>
            <person name="Li M."/>
        </authorList>
    </citation>
    <scope>NUCLEOTIDE SEQUENCE [LARGE SCALE GENOMIC DNA]</scope>
    <source>
        <strain evidence="1">SpSt-783</strain>
    </source>
</reference>
<dbReference type="EMBL" id="DTHJ01000049">
    <property type="protein sequence ID" value="HHS62409.1"/>
    <property type="molecule type" value="Genomic_DNA"/>
</dbReference>
<accession>A0A7C6EMA3</accession>